<dbReference type="GO" id="GO:0020037">
    <property type="term" value="F:heme binding"/>
    <property type="evidence" value="ECO:0007669"/>
    <property type="project" value="InterPro"/>
</dbReference>
<keyword evidence="3" id="KW-0560">Oxidoreductase</keyword>
<evidence type="ECO:0008006" key="8">
    <source>
        <dbReference type="Google" id="ProtNLM"/>
    </source>
</evidence>
<dbReference type="GO" id="GO:0004601">
    <property type="term" value="F:peroxidase activity"/>
    <property type="evidence" value="ECO:0007669"/>
    <property type="project" value="UniProtKB-KW"/>
</dbReference>
<dbReference type="Gene3D" id="1.10.640.10">
    <property type="entry name" value="Haem peroxidase domain superfamily, animal type"/>
    <property type="match status" value="1"/>
</dbReference>
<feature type="binding site" description="axial binding residue" evidence="5">
    <location>
        <position position="292"/>
    </location>
    <ligand>
        <name>heme b</name>
        <dbReference type="ChEBI" id="CHEBI:60344"/>
    </ligand>
    <ligandPart>
        <name>Fe</name>
        <dbReference type="ChEBI" id="CHEBI:18248"/>
    </ligandPart>
</feature>
<dbReference type="PANTHER" id="PTHR11475:SF106">
    <property type="entry name" value="CURLY SU"/>
    <property type="match status" value="1"/>
</dbReference>
<keyword evidence="2" id="KW-0964">Secreted</keyword>
<dbReference type="InterPro" id="IPR010255">
    <property type="entry name" value="Haem_peroxidase_sf"/>
</dbReference>
<keyword evidence="7" id="KW-1185">Reference proteome</keyword>
<evidence type="ECO:0000256" key="2">
    <source>
        <dbReference type="ARBA" id="ARBA00022525"/>
    </source>
</evidence>
<dbReference type="CDD" id="cd09823">
    <property type="entry name" value="peroxinectin_like"/>
    <property type="match status" value="1"/>
</dbReference>
<evidence type="ECO:0000256" key="3">
    <source>
        <dbReference type="ARBA" id="ARBA00022559"/>
    </source>
</evidence>
<dbReference type="InterPro" id="IPR037120">
    <property type="entry name" value="Haem_peroxidase_sf_animal"/>
</dbReference>
<evidence type="ECO:0000256" key="1">
    <source>
        <dbReference type="ARBA" id="ARBA00004613"/>
    </source>
</evidence>
<gene>
    <name evidence="6" type="ORF">OSB1V03_LOCUS4868</name>
</gene>
<keyword evidence="4" id="KW-0732">Signal</keyword>
<accession>A0A7R9PXI5</accession>
<protein>
    <recommendedName>
        <fullName evidence="8">Chorion peroxidase</fullName>
    </recommendedName>
</protein>
<dbReference type="SUPFAM" id="SSF48113">
    <property type="entry name" value="Heme-dependent peroxidases"/>
    <property type="match status" value="1"/>
</dbReference>
<dbReference type="GO" id="GO:0046872">
    <property type="term" value="F:metal ion binding"/>
    <property type="evidence" value="ECO:0007669"/>
    <property type="project" value="UniProtKB-KW"/>
</dbReference>
<dbReference type="OrthoDB" id="823504at2759"/>
<dbReference type="FunFam" id="1.10.640.10:FF:000003">
    <property type="entry name" value="chorion peroxidase"/>
    <property type="match status" value="1"/>
</dbReference>
<dbReference type="GO" id="GO:0006979">
    <property type="term" value="P:response to oxidative stress"/>
    <property type="evidence" value="ECO:0007669"/>
    <property type="project" value="InterPro"/>
</dbReference>
<feature type="non-terminal residue" evidence="6">
    <location>
        <position position="1"/>
    </location>
</feature>
<dbReference type="InterPro" id="IPR019791">
    <property type="entry name" value="Haem_peroxidase_animal"/>
</dbReference>
<evidence type="ECO:0000313" key="7">
    <source>
        <dbReference type="Proteomes" id="UP000759131"/>
    </source>
</evidence>
<evidence type="ECO:0000256" key="4">
    <source>
        <dbReference type="ARBA" id="ARBA00022729"/>
    </source>
</evidence>
<keyword evidence="5" id="KW-0479">Metal-binding</keyword>
<dbReference type="PRINTS" id="PR00457">
    <property type="entry name" value="ANPEROXIDASE"/>
</dbReference>
<dbReference type="EMBL" id="CAJPIZ010002316">
    <property type="protein sequence ID" value="CAG2104853.1"/>
    <property type="molecule type" value="Genomic_DNA"/>
</dbReference>
<dbReference type="PANTHER" id="PTHR11475">
    <property type="entry name" value="OXIDASE/PEROXIDASE"/>
    <property type="match status" value="1"/>
</dbReference>
<dbReference type="PROSITE" id="PS50292">
    <property type="entry name" value="PEROXIDASE_3"/>
    <property type="match status" value="1"/>
</dbReference>
<keyword evidence="5" id="KW-0349">Heme</keyword>
<evidence type="ECO:0000256" key="5">
    <source>
        <dbReference type="PIRSR" id="PIRSR619791-2"/>
    </source>
</evidence>
<evidence type="ECO:0000313" key="6">
    <source>
        <dbReference type="EMBL" id="CAD7624423.1"/>
    </source>
</evidence>
<name>A0A7R9PXI5_9ACAR</name>
<dbReference type="AlphaFoldDB" id="A0A7R9PXI5"/>
<organism evidence="6">
    <name type="scientific">Medioppia subpectinata</name>
    <dbReference type="NCBI Taxonomy" id="1979941"/>
    <lineage>
        <taxon>Eukaryota</taxon>
        <taxon>Metazoa</taxon>
        <taxon>Ecdysozoa</taxon>
        <taxon>Arthropoda</taxon>
        <taxon>Chelicerata</taxon>
        <taxon>Arachnida</taxon>
        <taxon>Acari</taxon>
        <taxon>Acariformes</taxon>
        <taxon>Sarcoptiformes</taxon>
        <taxon>Oribatida</taxon>
        <taxon>Brachypylina</taxon>
        <taxon>Oppioidea</taxon>
        <taxon>Oppiidae</taxon>
        <taxon>Medioppia</taxon>
    </lineage>
</organism>
<dbReference type="Pfam" id="PF03098">
    <property type="entry name" value="An_peroxidase"/>
    <property type="match status" value="1"/>
</dbReference>
<proteinExistence type="predicted"/>
<reference evidence="6" key="1">
    <citation type="submission" date="2020-11" db="EMBL/GenBank/DDBJ databases">
        <authorList>
            <person name="Tran Van P."/>
        </authorList>
    </citation>
    <scope>NUCLEOTIDE SEQUENCE</scope>
</reference>
<keyword evidence="5" id="KW-0408">Iron</keyword>
<dbReference type="GO" id="GO:0005576">
    <property type="term" value="C:extracellular region"/>
    <property type="evidence" value="ECO:0007669"/>
    <property type="project" value="UniProtKB-SubCell"/>
</dbReference>
<sequence>RAKDGSHLPPARLVSFILHQDISAHDRHLTYLAIAWGQMIDHDLTLAPSPTDDKSESIKCCEHRPEDQHPQCYPIQIPANDPFYKYFDRQCMDFLRSLPGVKPNCPLGPRAQQNSISSYIDANFIYGSTQEVSTRLREFSGGRLKTSPIYHELGMKDLLPMKVKDPELGCERTGRARNMYCFDGGDERLNEQLQLTVMHTVWMREHNRIAGALQHINPHWDDEQLYQETRRIIGAMAQHLTFNEFLPIIIGRKAMANYGLDLMPKGYYKGYDPKVNPGIRTAFQAAAFRFGHSILPDVTERYNKYHEKIESIRLSALLRQPYELYKPGAVDSFMLGLVNQQTYRMDSEITTEVTNHLFEKPGEKFGLDLAAMNIQRGREMGLPGYNEYREYCGLPKLKSFYDLNGLFPNKTIQRYLSLYKDINDLDLWSAGISEYPLPGAMVGPTFACIIGEQFSHVRRGDRFWYENEGWPSQFTIEQVNEIRKAKLSRLLCENSDDMTTIQLYPMLKANPKHNPRVECHVLPTIDLTQWRDTSDYTSNEYKSA</sequence>
<comment type="subcellular location">
    <subcellularLocation>
        <location evidence="1">Secreted</location>
    </subcellularLocation>
</comment>
<dbReference type="EMBL" id="OC856891">
    <property type="protein sequence ID" value="CAD7624423.1"/>
    <property type="molecule type" value="Genomic_DNA"/>
</dbReference>
<dbReference type="Proteomes" id="UP000759131">
    <property type="component" value="Unassembled WGS sequence"/>
</dbReference>
<keyword evidence="3" id="KW-0575">Peroxidase</keyword>